<proteinExistence type="predicted"/>
<comment type="caution">
    <text evidence="1">The sequence shown here is derived from an EMBL/GenBank/DDBJ whole genome shotgun (WGS) entry which is preliminary data.</text>
</comment>
<evidence type="ECO:0000313" key="2">
    <source>
        <dbReference type="Proteomes" id="UP001595840"/>
    </source>
</evidence>
<protein>
    <submittedName>
        <fullName evidence="1">Uncharacterized protein</fullName>
    </submittedName>
</protein>
<sequence>MNTYSKGDAARRNTKVAPDIHGVFLDIKMTKATITSRAPSHE</sequence>
<reference evidence="2" key="1">
    <citation type="journal article" date="2019" name="Int. J. Syst. Evol. Microbiol.">
        <title>The Global Catalogue of Microorganisms (GCM) 10K type strain sequencing project: providing services to taxonomists for standard genome sequencing and annotation.</title>
        <authorList>
            <consortium name="The Broad Institute Genomics Platform"/>
            <consortium name="The Broad Institute Genome Sequencing Center for Infectious Disease"/>
            <person name="Wu L."/>
            <person name="Ma J."/>
        </authorList>
    </citation>
    <scope>NUCLEOTIDE SEQUENCE [LARGE SCALE GENOMIC DNA]</scope>
    <source>
        <strain evidence="2">CECT 8570</strain>
    </source>
</reference>
<evidence type="ECO:0000313" key="1">
    <source>
        <dbReference type="EMBL" id="MFC4363240.1"/>
    </source>
</evidence>
<gene>
    <name evidence="1" type="ORF">ACFOX3_13075</name>
</gene>
<organism evidence="1 2">
    <name type="scientific">Simiduia curdlanivorans</name>
    <dbReference type="NCBI Taxonomy" id="1492769"/>
    <lineage>
        <taxon>Bacteria</taxon>
        <taxon>Pseudomonadati</taxon>
        <taxon>Pseudomonadota</taxon>
        <taxon>Gammaproteobacteria</taxon>
        <taxon>Cellvibrionales</taxon>
        <taxon>Cellvibrionaceae</taxon>
        <taxon>Simiduia</taxon>
    </lineage>
</organism>
<name>A0ABV8V7Q3_9GAMM</name>
<accession>A0ABV8V7Q3</accession>
<dbReference type="RefSeq" id="WP_290260908.1">
    <property type="nucleotide sequence ID" value="NZ_JAUFQG010000004.1"/>
</dbReference>
<keyword evidence="2" id="KW-1185">Reference proteome</keyword>
<dbReference type="Proteomes" id="UP001595840">
    <property type="component" value="Unassembled WGS sequence"/>
</dbReference>
<dbReference type="EMBL" id="JBHSCX010000020">
    <property type="protein sequence ID" value="MFC4363240.1"/>
    <property type="molecule type" value="Genomic_DNA"/>
</dbReference>